<evidence type="ECO:0000313" key="8">
    <source>
        <dbReference type="Proteomes" id="UP000053095"/>
    </source>
</evidence>
<feature type="transmembrane region" description="Helical" evidence="5">
    <location>
        <begin position="109"/>
        <end position="128"/>
    </location>
</feature>
<dbReference type="InterPro" id="IPR011701">
    <property type="entry name" value="MFS"/>
</dbReference>
<dbReference type="Gene3D" id="1.20.1720.10">
    <property type="entry name" value="Multidrug resistance protein D"/>
    <property type="match status" value="1"/>
</dbReference>
<evidence type="ECO:0000256" key="1">
    <source>
        <dbReference type="ARBA" id="ARBA00004141"/>
    </source>
</evidence>
<dbReference type="FunFam" id="3.30.420.40:FF:000191">
    <property type="entry name" value="Retrograde regulation protein 2"/>
    <property type="match status" value="1"/>
</dbReference>
<dbReference type="EMBL" id="DF933838">
    <property type="protein sequence ID" value="GAM41662.1"/>
    <property type="molecule type" value="Genomic_DNA"/>
</dbReference>
<proteinExistence type="predicted"/>
<evidence type="ECO:0000256" key="2">
    <source>
        <dbReference type="ARBA" id="ARBA00022692"/>
    </source>
</evidence>
<dbReference type="PROSITE" id="PS50850">
    <property type="entry name" value="MFS"/>
    <property type="match status" value="1"/>
</dbReference>
<keyword evidence="3 5" id="KW-1133">Transmembrane helix</keyword>
<evidence type="ECO:0000256" key="5">
    <source>
        <dbReference type="SAM" id="Phobius"/>
    </source>
</evidence>
<feature type="transmembrane region" description="Helical" evidence="5">
    <location>
        <begin position="168"/>
        <end position="194"/>
    </location>
</feature>
<organism evidence="7 8">
    <name type="scientific">Talaromyces pinophilus</name>
    <name type="common">Penicillium pinophilum</name>
    <dbReference type="NCBI Taxonomy" id="128442"/>
    <lineage>
        <taxon>Eukaryota</taxon>
        <taxon>Fungi</taxon>
        <taxon>Dikarya</taxon>
        <taxon>Ascomycota</taxon>
        <taxon>Pezizomycotina</taxon>
        <taxon>Eurotiomycetes</taxon>
        <taxon>Eurotiomycetidae</taxon>
        <taxon>Eurotiales</taxon>
        <taxon>Trichocomaceae</taxon>
        <taxon>Talaromyces</taxon>
        <taxon>Talaromyces sect. Talaromyces</taxon>
    </lineage>
</organism>
<dbReference type="InterPro" id="IPR003695">
    <property type="entry name" value="Ppx_GppA_N"/>
</dbReference>
<evidence type="ECO:0000259" key="6">
    <source>
        <dbReference type="PROSITE" id="PS50850"/>
    </source>
</evidence>
<gene>
    <name evidence="7" type="ORF">TCE0_042r14952</name>
</gene>
<dbReference type="SUPFAM" id="SSF53067">
    <property type="entry name" value="Actin-like ATPase domain"/>
    <property type="match status" value="2"/>
</dbReference>
<dbReference type="Gene3D" id="3.30.420.40">
    <property type="match status" value="1"/>
</dbReference>
<feature type="transmembrane region" description="Helical" evidence="5">
    <location>
        <begin position="134"/>
        <end position="156"/>
    </location>
</feature>
<feature type="transmembrane region" description="Helical" evidence="5">
    <location>
        <begin position="82"/>
        <end position="102"/>
    </location>
</feature>
<dbReference type="Gene3D" id="3.30.420.150">
    <property type="entry name" value="Exopolyphosphatase. Domain 2"/>
    <property type="match status" value="1"/>
</dbReference>
<keyword evidence="2 5" id="KW-0812">Transmembrane</keyword>
<dbReference type="GO" id="GO:0005886">
    <property type="term" value="C:plasma membrane"/>
    <property type="evidence" value="ECO:0007669"/>
    <property type="project" value="TreeGrafter"/>
</dbReference>
<dbReference type="Pfam" id="PF07690">
    <property type="entry name" value="MFS_1"/>
    <property type="match status" value="1"/>
</dbReference>
<feature type="transmembrane region" description="Helical" evidence="5">
    <location>
        <begin position="200"/>
        <end position="220"/>
    </location>
</feature>
<dbReference type="PANTHER" id="PTHR23502">
    <property type="entry name" value="MAJOR FACILITATOR SUPERFAMILY"/>
    <property type="match status" value="1"/>
</dbReference>
<dbReference type="InterPro" id="IPR020846">
    <property type="entry name" value="MFS_dom"/>
</dbReference>
<dbReference type="SUPFAM" id="SSF103473">
    <property type="entry name" value="MFS general substrate transporter"/>
    <property type="match status" value="1"/>
</dbReference>
<evidence type="ECO:0000313" key="7">
    <source>
        <dbReference type="EMBL" id="GAM41662.1"/>
    </source>
</evidence>
<dbReference type="GO" id="GO:0022857">
    <property type="term" value="F:transmembrane transporter activity"/>
    <property type="evidence" value="ECO:0007669"/>
    <property type="project" value="InterPro"/>
</dbReference>
<dbReference type="AlphaFoldDB" id="A0A6V8HIX2"/>
<protein>
    <recommendedName>
        <fullName evidence="6">Major facilitator superfamily (MFS) profile domain-containing protein</fullName>
    </recommendedName>
</protein>
<dbReference type="Pfam" id="PF02541">
    <property type="entry name" value="Ppx-GppA"/>
    <property type="match status" value="1"/>
</dbReference>
<comment type="caution">
    <text evidence="7">The sequence shown here is derived from an EMBL/GenBank/DDBJ whole genome shotgun (WGS) entry which is preliminary data.</text>
</comment>
<feature type="transmembrane region" description="Helical" evidence="5">
    <location>
        <begin position="268"/>
        <end position="294"/>
    </location>
</feature>
<feature type="transmembrane region" description="Helical" evidence="5">
    <location>
        <begin position="42"/>
        <end position="62"/>
    </location>
</feature>
<keyword evidence="8" id="KW-1185">Reference proteome</keyword>
<sequence>MGPLTDATLRETDPENYCASLVDFEGPADPDHPLNWSFPRKIWVTSVLAVLNLIGTIASSIFETGSDEFRQTFNIGNEIVVLGTSLFLTGYIFGFLTFGPLSERFGRKWPMLIGITVSSLFDLMPALGTNVVTILIGRFCGGFFGVAPVAIFGGVLSDCWPLAHRGIAMALAVSLVFSGPTWGPVFGGFIMGSLSLDWRWNMWVVVIIGLGASLICVFVYPETYPPAILRAKALALRRRTGDPNIKTSSDEEGFTLGEITRVYLIRPFWLFVTQPILALLTLYQSFVYGVMFLFYQTYPVAFGEDREWPTNLKYLPLLAIICGTFFGAALIIVHNQLYFRCHCHDPDGTYIPETRLPPMIVGCVMVPIGMFCNGIRFSISDLSPPTGRIIPTVHAHRVGISLYDAQYDTKTGSKIPVPRSIIQSLIGAILRFQATCVHFGVPSSRIRIVATEATRTAINSAEIIESVKKTTGYKVELLEKNDEGLLGAWGIASGYSDVEGLAMDLGGGSTQITWVVSHGAELHMSPKGSISFPYGAGALSRTLAELEKGKSKKEAKHAIDKLRQEMKDNFLDAYNKLEVPDHLANEAKQNGGFRMYISGGGFRGWGYLLLYLHQTKGRHYPISIINGYRAGRDEFAKTETLKEIARTADRIFRVSDRRRQQVPAVAFLINVLAESLPHGIKEVYFCQGGVREGILFRQLQPVIRRQDPLEVATTPFRTRSAGSIGHLLLAAIPPSSTANGFSIPSTLNVHIIQAFANFMYAHAGISKELASTVALYSTSTGLLAEVHGISHGDRTRLALMLQERYGGHLPPREEKAKSAFQDLLTVQERWWIRYLGKLGLVLGILYPTGIIDSLWPRVLLSVRWASDLGKRRDKFGIELTFTAHADSDHMMIKEVLEGAKGKIEKVGKKKNRIGGRQGWGMKVKVVVKIT</sequence>
<dbReference type="InterPro" id="IPR036259">
    <property type="entry name" value="MFS_trans_sf"/>
</dbReference>
<dbReference type="PANTHER" id="PTHR23502:SF156">
    <property type="entry name" value="TRANSPORTER, PUTATIVE (AFU_ORTHOLOGUE AFUA_5G00420)-RELATED"/>
    <property type="match status" value="1"/>
</dbReference>
<dbReference type="Proteomes" id="UP000053095">
    <property type="component" value="Unassembled WGS sequence"/>
</dbReference>
<feature type="domain" description="Major facilitator superfamily (MFS) profile" evidence="6">
    <location>
        <begin position="44"/>
        <end position="468"/>
    </location>
</feature>
<name>A0A6V8HIX2_TALPI</name>
<comment type="subcellular location">
    <subcellularLocation>
        <location evidence="1">Membrane</location>
        <topology evidence="1">Multi-pass membrane protein</topology>
    </subcellularLocation>
</comment>
<dbReference type="InterPro" id="IPR057512">
    <property type="entry name" value="RTG2_C"/>
</dbReference>
<evidence type="ECO:0000256" key="3">
    <source>
        <dbReference type="ARBA" id="ARBA00022989"/>
    </source>
</evidence>
<dbReference type="Pfam" id="PF23566">
    <property type="entry name" value="RTG2_C"/>
    <property type="match status" value="1"/>
</dbReference>
<reference evidence="8" key="1">
    <citation type="journal article" date="2015" name="Genome Announc.">
        <title>Draft genome sequence of Talaromyces cellulolyticus strain Y-94, a source of lignocellulosic biomass-degrading enzymes.</title>
        <authorList>
            <person name="Fujii T."/>
            <person name="Koike H."/>
            <person name="Sawayama S."/>
            <person name="Yano S."/>
            <person name="Inoue H."/>
        </authorList>
    </citation>
    <scope>NUCLEOTIDE SEQUENCE [LARGE SCALE GENOMIC DNA]</scope>
    <source>
        <strain evidence="8">Y-94</strain>
    </source>
</reference>
<evidence type="ECO:0000256" key="4">
    <source>
        <dbReference type="ARBA" id="ARBA00023136"/>
    </source>
</evidence>
<dbReference type="InterPro" id="IPR043129">
    <property type="entry name" value="ATPase_NBD"/>
</dbReference>
<feature type="transmembrane region" description="Helical" evidence="5">
    <location>
        <begin position="314"/>
        <end position="338"/>
    </location>
</feature>
<accession>A0A6V8HIX2</accession>
<dbReference type="Gene3D" id="1.10.3210.10">
    <property type="entry name" value="Hypothetical protein af1432"/>
    <property type="match status" value="1"/>
</dbReference>
<keyword evidence="4 5" id="KW-0472">Membrane</keyword>